<dbReference type="EMBL" id="CCSB01000001">
    <property type="protein sequence ID" value="CDZ77100.1"/>
    <property type="molecule type" value="Genomic_DNA"/>
</dbReference>
<comment type="subunit">
    <text evidence="4 9">Homodimer.</text>
</comment>
<comment type="cofactor">
    <cofactor evidence="1 9">
        <name>pyridoxal 5'-phosphate</name>
        <dbReference type="ChEBI" id="CHEBI:597326"/>
    </cofactor>
</comment>
<dbReference type="CDD" id="cd00609">
    <property type="entry name" value="AAT_like"/>
    <property type="match status" value="1"/>
</dbReference>
<evidence type="ECO:0000259" key="10">
    <source>
        <dbReference type="Pfam" id="PF00155"/>
    </source>
</evidence>
<evidence type="ECO:0000256" key="7">
    <source>
        <dbReference type="ARBA" id="ARBA00022898"/>
    </source>
</evidence>
<dbReference type="Gene3D" id="3.90.1150.10">
    <property type="entry name" value="Aspartate Aminotransferase, domain 1"/>
    <property type="match status" value="1"/>
</dbReference>
<dbReference type="InterPro" id="IPR015422">
    <property type="entry name" value="PyrdxlP-dep_Trfase_small"/>
</dbReference>
<dbReference type="UniPathway" id="UPA00031">
    <property type="reaction ID" value="UER00012"/>
</dbReference>
<keyword evidence="9" id="KW-0028">Amino-acid biosynthesis</keyword>
<evidence type="ECO:0000256" key="6">
    <source>
        <dbReference type="ARBA" id="ARBA00022679"/>
    </source>
</evidence>
<feature type="modified residue" description="N6-(pyridoxal phosphate)lysine" evidence="9">
    <location>
        <position position="231"/>
    </location>
</feature>
<name>A0A078KRP8_9GAMM</name>
<keyword evidence="12" id="KW-1185">Reference proteome</keyword>
<evidence type="ECO:0000313" key="11">
    <source>
        <dbReference type="EMBL" id="CDZ77100.1"/>
    </source>
</evidence>
<keyword evidence="7 9" id="KW-0663">Pyridoxal phosphate</keyword>
<dbReference type="EC" id="2.6.1.9" evidence="9"/>
<comment type="catalytic activity">
    <reaction evidence="8 9">
        <text>L-histidinol phosphate + 2-oxoglutarate = 3-(imidazol-4-yl)-2-oxopropyl phosphate + L-glutamate</text>
        <dbReference type="Rhea" id="RHEA:23744"/>
        <dbReference type="ChEBI" id="CHEBI:16810"/>
        <dbReference type="ChEBI" id="CHEBI:29985"/>
        <dbReference type="ChEBI" id="CHEBI:57766"/>
        <dbReference type="ChEBI" id="CHEBI:57980"/>
        <dbReference type="EC" id="2.6.1.9"/>
    </reaction>
</comment>
<evidence type="ECO:0000256" key="3">
    <source>
        <dbReference type="ARBA" id="ARBA00007970"/>
    </source>
</evidence>
<dbReference type="Proteomes" id="UP000044071">
    <property type="component" value="Unassembled WGS sequence"/>
</dbReference>
<dbReference type="AlphaFoldDB" id="A0A078KRP8"/>
<evidence type="ECO:0000256" key="1">
    <source>
        <dbReference type="ARBA" id="ARBA00001933"/>
    </source>
</evidence>
<protein>
    <recommendedName>
        <fullName evidence="9">Histidinol-phosphate aminotransferase</fullName>
        <ecNumber evidence="9">2.6.1.9</ecNumber>
    </recommendedName>
    <alternativeName>
        <fullName evidence="9">Imidazole acetol-phosphate transaminase</fullName>
    </alternativeName>
</protein>
<sequence length="371" mass="40988">MPCDYYQLPHPGIRSLHPYIPGKSIEELMREQNLPDVIKLASNENPLGCSPLVRKALANLSRFQIASYPSPANHPITAKLSKKLGICEDMLTLGNGTDLLFLFLLTTFALGTGKHMLTHDCAFISYRIQAQTLGIPISTIALKPNWQVDIDAMIEACTEETAIIFLANPNNPTGLFIESKDLERLIANIPSSTIFVLDEAYYEYAYPKGDKTSINLLNCYPNLVITRTFSKAYGLAGLRLGYLIANPQITDLLHRVQPPFVVSQTALTAANAALDDHDFIEQSLALNTKGMLQFKEGFATLDIGYLPSSGNFVTIDCQTDAQPIYQKLLSKGIIVRPLLQYGLGNHLRISIGNTQQNSRLFEQLAICLPDS</sequence>
<evidence type="ECO:0000256" key="8">
    <source>
        <dbReference type="ARBA" id="ARBA00047481"/>
    </source>
</evidence>
<dbReference type="STRING" id="1034943.BN59_01382"/>
<organism evidence="11 12">
    <name type="scientific">Legionella massiliensis</name>
    <dbReference type="NCBI Taxonomy" id="1034943"/>
    <lineage>
        <taxon>Bacteria</taxon>
        <taxon>Pseudomonadati</taxon>
        <taxon>Pseudomonadota</taxon>
        <taxon>Gammaproteobacteria</taxon>
        <taxon>Legionellales</taxon>
        <taxon>Legionellaceae</taxon>
        <taxon>Legionella</taxon>
    </lineage>
</organism>
<dbReference type="PANTHER" id="PTHR43643:SF3">
    <property type="entry name" value="HISTIDINOL-PHOSPHATE AMINOTRANSFERASE"/>
    <property type="match status" value="1"/>
</dbReference>
<dbReference type="GO" id="GO:0030170">
    <property type="term" value="F:pyridoxal phosphate binding"/>
    <property type="evidence" value="ECO:0007669"/>
    <property type="project" value="InterPro"/>
</dbReference>
<keyword evidence="6 9" id="KW-0808">Transferase</keyword>
<evidence type="ECO:0000256" key="9">
    <source>
        <dbReference type="HAMAP-Rule" id="MF_01023"/>
    </source>
</evidence>
<keyword evidence="9" id="KW-0368">Histidine biosynthesis</keyword>
<dbReference type="InterPro" id="IPR015424">
    <property type="entry name" value="PyrdxlP-dep_Trfase"/>
</dbReference>
<dbReference type="GO" id="GO:0004400">
    <property type="term" value="F:histidinol-phosphate transaminase activity"/>
    <property type="evidence" value="ECO:0007669"/>
    <property type="project" value="UniProtKB-UniRule"/>
</dbReference>
<dbReference type="Pfam" id="PF00155">
    <property type="entry name" value="Aminotran_1_2"/>
    <property type="match status" value="1"/>
</dbReference>
<evidence type="ECO:0000256" key="5">
    <source>
        <dbReference type="ARBA" id="ARBA00022576"/>
    </source>
</evidence>
<keyword evidence="5 9" id="KW-0032">Aminotransferase</keyword>
<dbReference type="InterPro" id="IPR050106">
    <property type="entry name" value="HistidinolP_aminotransfase"/>
</dbReference>
<dbReference type="PROSITE" id="PS00599">
    <property type="entry name" value="AA_TRANSFER_CLASS_2"/>
    <property type="match status" value="1"/>
</dbReference>
<reference evidence="11 12" key="1">
    <citation type="submission" date="2014-06" db="EMBL/GenBank/DDBJ databases">
        <authorList>
            <person name="Urmite Genomes Urmite Genomes"/>
        </authorList>
    </citation>
    <scope>NUCLEOTIDE SEQUENCE [LARGE SCALE GENOMIC DNA]</scope>
</reference>
<accession>A0A078KRP8</accession>
<dbReference type="HAMAP" id="MF_01023">
    <property type="entry name" value="HisC_aminotrans_2"/>
    <property type="match status" value="1"/>
</dbReference>
<dbReference type="SUPFAM" id="SSF53383">
    <property type="entry name" value="PLP-dependent transferases"/>
    <property type="match status" value="1"/>
</dbReference>
<comment type="similarity">
    <text evidence="3 9">Belongs to the class-II pyridoxal-phosphate-dependent aminotransferase family. Histidinol-phosphate aminotransferase subfamily.</text>
</comment>
<comment type="pathway">
    <text evidence="2 9">Amino-acid biosynthesis; L-histidine biosynthesis; L-histidine from 5-phospho-alpha-D-ribose 1-diphosphate: step 7/9.</text>
</comment>
<evidence type="ECO:0000256" key="4">
    <source>
        <dbReference type="ARBA" id="ARBA00011738"/>
    </source>
</evidence>
<gene>
    <name evidence="11" type="primary">hisC2</name>
    <name evidence="9" type="synonym">hisC</name>
    <name evidence="11" type="ORF">BN59_01382</name>
</gene>
<dbReference type="NCBIfam" id="TIGR01141">
    <property type="entry name" value="hisC"/>
    <property type="match status" value="1"/>
</dbReference>
<dbReference type="InterPro" id="IPR001917">
    <property type="entry name" value="Aminotrans_II_pyridoxalP_BS"/>
</dbReference>
<dbReference type="PANTHER" id="PTHR43643">
    <property type="entry name" value="HISTIDINOL-PHOSPHATE AMINOTRANSFERASE 2"/>
    <property type="match status" value="1"/>
</dbReference>
<evidence type="ECO:0000256" key="2">
    <source>
        <dbReference type="ARBA" id="ARBA00005011"/>
    </source>
</evidence>
<dbReference type="InterPro" id="IPR005861">
    <property type="entry name" value="HisP_aminotrans"/>
</dbReference>
<dbReference type="eggNOG" id="COG0079">
    <property type="taxonomic scope" value="Bacteria"/>
</dbReference>
<dbReference type="GO" id="GO:0000105">
    <property type="term" value="P:L-histidine biosynthetic process"/>
    <property type="evidence" value="ECO:0007669"/>
    <property type="project" value="UniProtKB-UniRule"/>
</dbReference>
<proteinExistence type="inferred from homology"/>
<dbReference type="InterPro" id="IPR004839">
    <property type="entry name" value="Aminotransferase_I/II_large"/>
</dbReference>
<dbReference type="OrthoDB" id="9813612at2"/>
<dbReference type="InterPro" id="IPR015421">
    <property type="entry name" value="PyrdxlP-dep_Trfase_major"/>
</dbReference>
<evidence type="ECO:0000313" key="12">
    <source>
        <dbReference type="Proteomes" id="UP000044071"/>
    </source>
</evidence>
<feature type="domain" description="Aminotransferase class I/classII large" evidence="10">
    <location>
        <begin position="36"/>
        <end position="362"/>
    </location>
</feature>
<dbReference type="Gene3D" id="3.40.640.10">
    <property type="entry name" value="Type I PLP-dependent aspartate aminotransferase-like (Major domain)"/>
    <property type="match status" value="1"/>
</dbReference>
<dbReference type="RefSeq" id="WP_099908978.1">
    <property type="nucleotide sequence ID" value="NZ_CCVW01000001.1"/>
</dbReference>